<evidence type="ECO:0000256" key="1">
    <source>
        <dbReference type="SAM" id="Phobius"/>
    </source>
</evidence>
<evidence type="ECO:0000313" key="2">
    <source>
        <dbReference type="EMBL" id="KEQ17061.1"/>
    </source>
</evidence>
<organism evidence="2 3">
    <name type="scientific">Endozoicomonas numazuensis</name>
    <dbReference type="NCBI Taxonomy" id="1137799"/>
    <lineage>
        <taxon>Bacteria</taxon>
        <taxon>Pseudomonadati</taxon>
        <taxon>Pseudomonadota</taxon>
        <taxon>Gammaproteobacteria</taxon>
        <taxon>Oceanospirillales</taxon>
        <taxon>Endozoicomonadaceae</taxon>
        <taxon>Endozoicomonas</taxon>
    </lineage>
</organism>
<dbReference type="EMBL" id="JOKH01000003">
    <property type="protein sequence ID" value="KEQ17061.1"/>
    <property type="molecule type" value="Genomic_DNA"/>
</dbReference>
<comment type="caution">
    <text evidence="2">The sequence shown here is derived from an EMBL/GenBank/DDBJ whole genome shotgun (WGS) entry which is preliminary data.</text>
</comment>
<gene>
    <name evidence="2" type="ORF">GZ78_14290</name>
</gene>
<keyword evidence="3" id="KW-1185">Reference proteome</keyword>
<keyword evidence="1" id="KW-1133">Transmembrane helix</keyword>
<feature type="transmembrane region" description="Helical" evidence="1">
    <location>
        <begin position="6"/>
        <end position="31"/>
    </location>
</feature>
<dbReference type="Proteomes" id="UP000028073">
    <property type="component" value="Unassembled WGS sequence"/>
</dbReference>
<sequence>MAETLPGGFLIMMLGTSFFPLGFKFRICILTTKKIFSFYKAASKPNIRVRKMVGIMFSHITLAAGAANTVRRPFCLHLLSGPGRYDGWAGETPLIFLAPDLTASRLIYFLFFAEH</sequence>
<accession>A0A081NF38</accession>
<keyword evidence="1" id="KW-0812">Transmembrane</keyword>
<dbReference type="AlphaFoldDB" id="A0A081NF38"/>
<name>A0A081NF38_9GAMM</name>
<evidence type="ECO:0000313" key="3">
    <source>
        <dbReference type="Proteomes" id="UP000028073"/>
    </source>
</evidence>
<reference evidence="2 3" key="1">
    <citation type="submission" date="2014-06" db="EMBL/GenBank/DDBJ databases">
        <title>Whole Genome Sequences of Three Symbiotic Endozoicomonas Bacteria.</title>
        <authorList>
            <person name="Neave M.J."/>
            <person name="Apprill A."/>
            <person name="Voolstra C.R."/>
        </authorList>
    </citation>
    <scope>NUCLEOTIDE SEQUENCE [LARGE SCALE GENOMIC DNA]</scope>
    <source>
        <strain evidence="2 3">DSM 25634</strain>
    </source>
</reference>
<keyword evidence="1" id="KW-0472">Membrane</keyword>
<proteinExistence type="predicted"/>
<protein>
    <submittedName>
        <fullName evidence="2">Uncharacterized protein</fullName>
    </submittedName>
</protein>
<feature type="transmembrane region" description="Helical" evidence="1">
    <location>
        <begin position="52"/>
        <end position="74"/>
    </location>
</feature>